<dbReference type="AlphaFoldDB" id="A0A3N1XFQ5"/>
<dbReference type="EMBL" id="RJVG01000013">
    <property type="protein sequence ID" value="ROR23647.1"/>
    <property type="molecule type" value="Genomic_DNA"/>
</dbReference>
<proteinExistence type="inferred from homology"/>
<evidence type="ECO:0000256" key="4">
    <source>
        <dbReference type="ARBA" id="ARBA00022825"/>
    </source>
</evidence>
<dbReference type="InterPro" id="IPR034045">
    <property type="entry name" value="Pep_S8_CspA-like"/>
</dbReference>
<feature type="domain" description="Peptidase S8/S53" evidence="7">
    <location>
        <begin position="429"/>
        <end position="552"/>
    </location>
</feature>
<evidence type="ECO:0000256" key="3">
    <source>
        <dbReference type="ARBA" id="ARBA00022801"/>
    </source>
</evidence>
<sequence>MTEDCIAQIVSNDYADFLVQYTIDITRLQEQYQTECIHEISSRFAVVHIPVSRITNRSIYEFTYAAFPSLYTTVDTSSLEASGIFRVQTLPNFALRGQGILVGIVDTGIDYTHRAFRNADNTTRIHSIWDQSIQSGNYPEGFYYGTEYSREQINEALSSEEPLSIVPSTDENGHGTFLAGVAAGSTDEENDFTGVVPDAEFVVVKLKEAKPYLKSFFQVPEDALCYQENDIMHGVKYLYEMARSLGRPIAICIGLGSNQGGHDGRGALSTYISTISDQVGVSVVVASGNEGNAGHHYFGTIDRAIGSDTVELRVGENETGFTMEVWGYAPNTYSIDILSPTGEYIPRIPARLGESREINFIFERTTIFVDYSIIESETGDQLILLRFRDPTPGTWRFQVYGRGDLIHSFHCWLPITGFISPDTYFIESNPDTTITSPGNAYVPLTVTAYNHRTGSIYINSSRGFTRTNIAKPDIAAPGVDIQGPVFNNEYGIRSGSSLAAAQATGVAAMLLEWGILRQNLRIMDGYEVKNYLIRGARRTPGQLYPNTQWGYGILDIYNTFISLRGEIQEP</sequence>
<keyword evidence="3 6" id="KW-0378">Hydrolase</keyword>
<dbReference type="GO" id="GO:0004252">
    <property type="term" value="F:serine-type endopeptidase activity"/>
    <property type="evidence" value="ECO:0007669"/>
    <property type="project" value="UniProtKB-UniRule"/>
</dbReference>
<dbReference type="PRINTS" id="PR00723">
    <property type="entry name" value="SUBTILISIN"/>
</dbReference>
<name>A0A3N1XFQ5_9FIRM</name>
<evidence type="ECO:0000256" key="5">
    <source>
        <dbReference type="PIRSR" id="PIRSR615500-1"/>
    </source>
</evidence>
<feature type="domain" description="Peptidase S8/S53" evidence="7">
    <location>
        <begin position="97"/>
        <end position="292"/>
    </location>
</feature>
<feature type="active site" description="Charge relay system" evidence="5 6">
    <location>
        <position position="497"/>
    </location>
</feature>
<organism evidence="8 9">
    <name type="scientific">Mobilisporobacter senegalensis</name>
    <dbReference type="NCBI Taxonomy" id="1329262"/>
    <lineage>
        <taxon>Bacteria</taxon>
        <taxon>Bacillati</taxon>
        <taxon>Bacillota</taxon>
        <taxon>Clostridia</taxon>
        <taxon>Lachnospirales</taxon>
        <taxon>Lachnospiraceae</taxon>
        <taxon>Mobilisporobacter</taxon>
    </lineage>
</organism>
<dbReference type="PANTHER" id="PTHR43806">
    <property type="entry name" value="PEPTIDASE S8"/>
    <property type="match status" value="1"/>
</dbReference>
<dbReference type="InterPro" id="IPR023827">
    <property type="entry name" value="Peptidase_S8_Asp-AS"/>
</dbReference>
<dbReference type="PANTHER" id="PTHR43806:SF11">
    <property type="entry name" value="CEREVISIN-RELATED"/>
    <property type="match status" value="1"/>
</dbReference>
<dbReference type="InterPro" id="IPR015500">
    <property type="entry name" value="Peptidase_S8_subtilisin-rel"/>
</dbReference>
<protein>
    <submittedName>
        <fullName evidence="8">Subtilase family protein</fullName>
    </submittedName>
</protein>
<dbReference type="PROSITE" id="PS00136">
    <property type="entry name" value="SUBTILASE_ASP"/>
    <property type="match status" value="1"/>
</dbReference>
<dbReference type="GO" id="GO:0006508">
    <property type="term" value="P:proteolysis"/>
    <property type="evidence" value="ECO:0007669"/>
    <property type="project" value="UniProtKB-KW"/>
</dbReference>
<evidence type="ECO:0000256" key="6">
    <source>
        <dbReference type="PROSITE-ProRule" id="PRU01240"/>
    </source>
</evidence>
<evidence type="ECO:0000313" key="8">
    <source>
        <dbReference type="EMBL" id="ROR23647.1"/>
    </source>
</evidence>
<dbReference type="InterPro" id="IPR050131">
    <property type="entry name" value="Peptidase_S8_subtilisin-like"/>
</dbReference>
<dbReference type="Gene3D" id="3.40.50.200">
    <property type="entry name" value="Peptidase S8/S53 domain"/>
    <property type="match status" value="1"/>
</dbReference>
<feature type="active site" description="Charge relay system" evidence="5 6">
    <location>
        <position position="106"/>
    </location>
</feature>
<dbReference type="InterPro" id="IPR036852">
    <property type="entry name" value="Peptidase_S8/S53_dom_sf"/>
</dbReference>
<dbReference type="Gene3D" id="2.60.120.1290">
    <property type="match status" value="1"/>
</dbReference>
<evidence type="ECO:0000256" key="2">
    <source>
        <dbReference type="ARBA" id="ARBA00022670"/>
    </source>
</evidence>
<dbReference type="PIRSF" id="PIRSF037894">
    <property type="entry name" value="Subtilisin_rel_CspABC"/>
    <property type="match status" value="1"/>
</dbReference>
<dbReference type="Proteomes" id="UP000273083">
    <property type="component" value="Unassembled WGS sequence"/>
</dbReference>
<evidence type="ECO:0000313" key="9">
    <source>
        <dbReference type="Proteomes" id="UP000273083"/>
    </source>
</evidence>
<dbReference type="PROSITE" id="PS51892">
    <property type="entry name" value="SUBTILASE"/>
    <property type="match status" value="1"/>
</dbReference>
<dbReference type="InterPro" id="IPR017310">
    <property type="entry name" value="Pept_S8A_subtilisin_clostridia"/>
</dbReference>
<reference evidence="8 9" key="1">
    <citation type="submission" date="2018-11" db="EMBL/GenBank/DDBJ databases">
        <title>Genomic Encyclopedia of Type Strains, Phase IV (KMG-IV): sequencing the most valuable type-strain genomes for metagenomic binning, comparative biology and taxonomic classification.</title>
        <authorList>
            <person name="Goeker M."/>
        </authorList>
    </citation>
    <scope>NUCLEOTIDE SEQUENCE [LARGE SCALE GENOMIC DNA]</scope>
    <source>
        <strain evidence="8 9">DSM 26537</strain>
    </source>
</reference>
<comment type="similarity">
    <text evidence="1 6">Belongs to the peptidase S8 family.</text>
</comment>
<feature type="active site" description="Charge relay system" evidence="5 6">
    <location>
        <position position="174"/>
    </location>
</feature>
<dbReference type="SUPFAM" id="SSF52743">
    <property type="entry name" value="Subtilisin-like"/>
    <property type="match status" value="1"/>
</dbReference>
<dbReference type="InterPro" id="IPR000209">
    <property type="entry name" value="Peptidase_S8/S53_dom"/>
</dbReference>
<dbReference type="RefSeq" id="WP_123610646.1">
    <property type="nucleotide sequence ID" value="NZ_RJVG01000013.1"/>
</dbReference>
<dbReference type="OrthoDB" id="9762689at2"/>
<keyword evidence="2 6" id="KW-0645">Protease</keyword>
<accession>A0A3N1XFQ5</accession>
<dbReference type="CDD" id="cd07478">
    <property type="entry name" value="Peptidases_S8_CspA-like"/>
    <property type="match status" value="1"/>
</dbReference>
<keyword evidence="4 6" id="KW-0720">Serine protease</keyword>
<dbReference type="Pfam" id="PF00082">
    <property type="entry name" value="Peptidase_S8"/>
    <property type="match status" value="2"/>
</dbReference>
<gene>
    <name evidence="8" type="ORF">EDD66_11342</name>
</gene>
<comment type="caution">
    <text evidence="8">The sequence shown here is derived from an EMBL/GenBank/DDBJ whole genome shotgun (WGS) entry which is preliminary data.</text>
</comment>
<evidence type="ECO:0000259" key="7">
    <source>
        <dbReference type="Pfam" id="PF00082"/>
    </source>
</evidence>
<keyword evidence="9" id="KW-1185">Reference proteome</keyword>
<evidence type="ECO:0000256" key="1">
    <source>
        <dbReference type="ARBA" id="ARBA00011073"/>
    </source>
</evidence>